<feature type="domain" description="Right handed beta helix" evidence="11">
    <location>
        <begin position="504"/>
        <end position="693"/>
    </location>
</feature>
<evidence type="ECO:0000256" key="10">
    <source>
        <dbReference type="SAM" id="SignalP"/>
    </source>
</evidence>
<evidence type="ECO:0000256" key="1">
    <source>
        <dbReference type="ARBA" id="ARBA00001913"/>
    </source>
</evidence>
<dbReference type="AlphaFoldDB" id="A0A1I5RZD6"/>
<gene>
    <name evidence="14" type="ORF">SAMN04487928_10541</name>
</gene>
<comment type="subcellular location">
    <subcellularLocation>
        <location evidence="2">Secreted</location>
    </subcellularLocation>
</comment>
<feature type="transmembrane region" description="Helical" evidence="9">
    <location>
        <begin position="861"/>
        <end position="879"/>
    </location>
</feature>
<dbReference type="GO" id="GO:0046872">
    <property type="term" value="F:metal ion binding"/>
    <property type="evidence" value="ECO:0007669"/>
    <property type="project" value="UniProtKB-KW"/>
</dbReference>
<dbReference type="RefSeq" id="WP_074884928.1">
    <property type="nucleotide sequence ID" value="NZ_FOXO01000005.1"/>
</dbReference>
<keyword evidence="7" id="KW-0456">Lyase</keyword>
<dbReference type="OrthoDB" id="8660908at2"/>
<dbReference type="InterPro" id="IPR039448">
    <property type="entry name" value="Beta_helix"/>
</dbReference>
<dbReference type="Pfam" id="PF13229">
    <property type="entry name" value="Beta_helix"/>
    <property type="match status" value="1"/>
</dbReference>
<feature type="domain" description="Pectate disaccharide-lyase-like N-terminal" evidence="12">
    <location>
        <begin position="72"/>
        <end position="128"/>
    </location>
</feature>
<evidence type="ECO:0000256" key="8">
    <source>
        <dbReference type="ARBA" id="ARBA00038263"/>
    </source>
</evidence>
<keyword evidence="4" id="KW-0479">Metal-binding</keyword>
<evidence type="ECO:0000256" key="4">
    <source>
        <dbReference type="ARBA" id="ARBA00022723"/>
    </source>
</evidence>
<evidence type="ECO:0000256" key="6">
    <source>
        <dbReference type="ARBA" id="ARBA00022837"/>
    </source>
</evidence>
<accession>A0A1I5RZD6</accession>
<evidence type="ECO:0000259" key="13">
    <source>
        <dbReference type="Pfam" id="PF25850"/>
    </source>
</evidence>
<dbReference type="InterPro" id="IPR058863">
    <property type="entry name" value="PelX-like_Ig"/>
</dbReference>
<evidence type="ECO:0000259" key="12">
    <source>
        <dbReference type="Pfam" id="PF25849"/>
    </source>
</evidence>
<proteinExistence type="inferred from homology"/>
<evidence type="ECO:0000256" key="3">
    <source>
        <dbReference type="ARBA" id="ARBA00022525"/>
    </source>
</evidence>
<dbReference type="InterPro" id="IPR006626">
    <property type="entry name" value="PbH1"/>
</dbReference>
<reference evidence="15" key="1">
    <citation type="submission" date="2016-10" db="EMBL/GenBank/DDBJ databases">
        <authorList>
            <person name="Varghese N."/>
            <person name="Submissions S."/>
        </authorList>
    </citation>
    <scope>NUCLEOTIDE SEQUENCE [LARGE SCALE GENOMIC DNA]</scope>
    <source>
        <strain evidence="15">P18</strain>
    </source>
</reference>
<dbReference type="Gene3D" id="2.160.20.10">
    <property type="entry name" value="Single-stranded right-handed beta-helix, Pectin lyase-like"/>
    <property type="match status" value="1"/>
</dbReference>
<feature type="signal peptide" evidence="10">
    <location>
        <begin position="1"/>
        <end position="22"/>
    </location>
</feature>
<evidence type="ECO:0000256" key="5">
    <source>
        <dbReference type="ARBA" id="ARBA00022729"/>
    </source>
</evidence>
<dbReference type="InterPro" id="IPR011050">
    <property type="entry name" value="Pectin_lyase_fold/virulence"/>
</dbReference>
<evidence type="ECO:0000259" key="11">
    <source>
        <dbReference type="Pfam" id="PF13229"/>
    </source>
</evidence>
<evidence type="ECO:0000256" key="9">
    <source>
        <dbReference type="SAM" id="Phobius"/>
    </source>
</evidence>
<keyword evidence="9" id="KW-0812">Transmembrane</keyword>
<dbReference type="Proteomes" id="UP000182624">
    <property type="component" value="Unassembled WGS sequence"/>
</dbReference>
<dbReference type="GO" id="GO:0016837">
    <property type="term" value="F:carbon-oxygen lyase activity, acting on polysaccharides"/>
    <property type="evidence" value="ECO:0007669"/>
    <property type="project" value="TreeGrafter"/>
</dbReference>
<dbReference type="Pfam" id="PF25850">
    <property type="entry name" value="PelX_Ig"/>
    <property type="match status" value="1"/>
</dbReference>
<dbReference type="GO" id="GO:0005576">
    <property type="term" value="C:extracellular region"/>
    <property type="evidence" value="ECO:0007669"/>
    <property type="project" value="UniProtKB-SubCell"/>
</dbReference>
<keyword evidence="6" id="KW-0106">Calcium</keyword>
<evidence type="ECO:0000256" key="7">
    <source>
        <dbReference type="ARBA" id="ARBA00023239"/>
    </source>
</evidence>
<dbReference type="EMBL" id="FOXO01000005">
    <property type="protein sequence ID" value="SFP63820.1"/>
    <property type="molecule type" value="Genomic_DNA"/>
</dbReference>
<keyword evidence="15" id="KW-1185">Reference proteome</keyword>
<dbReference type="SUPFAM" id="SSF51126">
    <property type="entry name" value="Pectin lyase-like"/>
    <property type="match status" value="1"/>
</dbReference>
<feature type="chain" id="PRO_5039179642" evidence="10">
    <location>
        <begin position="23"/>
        <end position="884"/>
    </location>
</feature>
<keyword evidence="9" id="KW-0472">Membrane</keyword>
<feature type="domain" description="Pectate disaccharide-lyase-like N-terminal" evidence="12">
    <location>
        <begin position="233"/>
        <end position="303"/>
    </location>
</feature>
<comment type="similarity">
    <text evidence="8">Belongs to the polysaccharide lyase 9 family.</text>
</comment>
<feature type="domain" description="Pectate disaccharide-lyase-like central Ig-like" evidence="13">
    <location>
        <begin position="324"/>
        <end position="391"/>
    </location>
</feature>
<evidence type="ECO:0000313" key="14">
    <source>
        <dbReference type="EMBL" id="SFP63820.1"/>
    </source>
</evidence>
<keyword evidence="3" id="KW-0964">Secreted</keyword>
<sequence>MKRIFFALFFIFCLTVSNYVQSGSIAVAKSEVELAGWNFAAFGQGISVDEEDSGFKLNDDGSVTVWNLNGKGKIVPAGTDSFSFYYVPISADKNFTLTATVKVDSWTFTNGQEGFGLMAADRVGEHGDKTPFWNNSYMVMGTKVEYYFDPLKGQVTNEGNYEKITMKDGLGAQEKKGVTKDNLSLFESNDTVTVNQFFSSIMYPLETSCARKGSGVYNLWENEKTGSISTIEDSKSEVRLRIQKNNTGYFLSYLDNKDNAFCTQKFYDPEALEQLDEKNIYLGFFASRTVTATFSDIVLSVTDAKIDAPAEERPITYVDPDYKVVSAPYANSELYMFEYSGNADGYLTVTNSYGEKLFDEQEVVAGETVGIETLLKDGINSFKVSVTPLEDYLPDDDEYKCLSSYETKEFNYAVKYESINEDEKIYVSANGTADGDGSKGNEVDIYSAVKYAKPGQTIVIEAGDYSLNETVTVYRGINGTESDPINLIADGGRAVFDFNRECAGFIFAGDYWHIKGIDCTHSGNGKKGIQVSGNSNILEDVYAYENGNTGIQISRFLIDDGYEKWPCDNLITKCISYGNADSGYEDADGFAAKLTVGDRNIFDECIAYNNADDGWDLFAKVETGMIGKVTIQNCVAFANGYGIDGSEQGDGNGFKMGGSNMPGQHMLINSVAWGNKAKGIDSNSGPDIQIYDCKTFNNGANNVSLYTNSSQDTAYYVDGLISYRTENKDVEEKIMPGETQNKEDIYRSNNFLWIRKKSRNVDDVIIEDDWFDSLEAPVADVNDPLAVAMNMRTSDGEIDLGSFLKFSAKGLLELENASKVLEESREEMSANSEEGIFETEEIKEAKEGEGYNNEGQKKFPIIQVTVAVMLILAAAIVIYKGSNT</sequence>
<protein>
    <submittedName>
        <fullName evidence="14">Uncharacterized protein</fullName>
    </submittedName>
</protein>
<dbReference type="SMART" id="SM00710">
    <property type="entry name" value="PbH1"/>
    <property type="match status" value="5"/>
</dbReference>
<dbReference type="PANTHER" id="PTHR40088:SF1">
    <property type="entry name" value="PECTATE LYASE PEL9"/>
    <property type="match status" value="1"/>
</dbReference>
<organism evidence="14 15">
    <name type="scientific">Butyrivibrio proteoclasticus</name>
    <dbReference type="NCBI Taxonomy" id="43305"/>
    <lineage>
        <taxon>Bacteria</taxon>
        <taxon>Bacillati</taxon>
        <taxon>Bacillota</taxon>
        <taxon>Clostridia</taxon>
        <taxon>Lachnospirales</taxon>
        <taxon>Lachnospiraceae</taxon>
        <taxon>Butyrivibrio</taxon>
    </lineage>
</organism>
<dbReference type="PANTHER" id="PTHR40088">
    <property type="entry name" value="PECTATE LYASE (EUROFUNG)"/>
    <property type="match status" value="1"/>
</dbReference>
<comment type="cofactor">
    <cofactor evidence="1">
        <name>Ca(2+)</name>
        <dbReference type="ChEBI" id="CHEBI:29108"/>
    </cofactor>
</comment>
<evidence type="ECO:0000313" key="15">
    <source>
        <dbReference type="Proteomes" id="UP000182624"/>
    </source>
</evidence>
<keyword evidence="5 10" id="KW-0732">Signal</keyword>
<name>A0A1I5RZD6_9FIRM</name>
<keyword evidence="9" id="KW-1133">Transmembrane helix</keyword>
<dbReference type="InterPro" id="IPR058953">
    <property type="entry name" value="PelX-like_N"/>
</dbReference>
<evidence type="ECO:0000256" key="2">
    <source>
        <dbReference type="ARBA" id="ARBA00004613"/>
    </source>
</evidence>
<dbReference type="Pfam" id="PF25849">
    <property type="entry name" value="PelX_N"/>
    <property type="match status" value="2"/>
</dbReference>
<dbReference type="InterPro" id="IPR052052">
    <property type="entry name" value="Polysaccharide_Lyase_9"/>
</dbReference>
<dbReference type="InterPro" id="IPR012334">
    <property type="entry name" value="Pectin_lyas_fold"/>
</dbReference>